<dbReference type="RefSeq" id="WP_306884780.1">
    <property type="nucleotide sequence ID" value="NZ_JAUSUL010000001.1"/>
</dbReference>
<dbReference type="AlphaFoldDB" id="A0AAE3VN39"/>
<evidence type="ECO:0000313" key="4">
    <source>
        <dbReference type="Proteomes" id="UP001229244"/>
    </source>
</evidence>
<gene>
    <name evidence="3" type="ORF">J2S73_001429</name>
</gene>
<feature type="domain" description="AB hydrolase-1" evidence="2">
    <location>
        <begin position="29"/>
        <end position="256"/>
    </location>
</feature>
<dbReference type="Gene3D" id="3.40.50.1820">
    <property type="entry name" value="alpha/beta hydrolase"/>
    <property type="match status" value="1"/>
</dbReference>
<comment type="caution">
    <text evidence="3">The sequence shown here is derived from an EMBL/GenBank/DDBJ whole genome shotgun (WGS) entry which is preliminary data.</text>
</comment>
<dbReference type="InterPro" id="IPR000073">
    <property type="entry name" value="AB_hydrolase_1"/>
</dbReference>
<dbReference type="GO" id="GO:0016020">
    <property type="term" value="C:membrane"/>
    <property type="evidence" value="ECO:0007669"/>
    <property type="project" value="TreeGrafter"/>
</dbReference>
<dbReference type="Proteomes" id="UP001229244">
    <property type="component" value="Unassembled WGS sequence"/>
</dbReference>
<protein>
    <submittedName>
        <fullName evidence="3">Pimeloyl-ACP methyl ester carboxylesterase</fullName>
    </submittedName>
</protein>
<organism evidence="3 4">
    <name type="scientific">Amorphus orientalis</name>
    <dbReference type="NCBI Taxonomy" id="649198"/>
    <lineage>
        <taxon>Bacteria</taxon>
        <taxon>Pseudomonadati</taxon>
        <taxon>Pseudomonadota</taxon>
        <taxon>Alphaproteobacteria</taxon>
        <taxon>Hyphomicrobiales</taxon>
        <taxon>Amorphaceae</taxon>
        <taxon>Amorphus</taxon>
    </lineage>
</organism>
<dbReference type="EMBL" id="JAUSUL010000001">
    <property type="protein sequence ID" value="MDQ0314992.1"/>
    <property type="molecule type" value="Genomic_DNA"/>
</dbReference>
<sequence>MTGQTSLSLVETSHGVIAVEDTHNPGTPVLLIHGNSSCRDVFQHQLDAPFARRKRLVAIDLPGHGDSDDAIDPARTYTRSGLADAVDELLGIMGMTDAVVVGWSLGGHVGIDLLVRSDRIKGLLITGTPPVRNGGMAEGFNTSPRFGLAARAELSDEDVADFARAMLGKPVPPFLPSAIRRTDRRFRRVLFEAARAGTGADQRLAVERTRVPIAVVNGAADPLLNLDYLEGVAYGNLWDGRCYRLPGAGHAPFWQASVQFNTILERFLDDLT</sequence>
<dbReference type="SUPFAM" id="SSF53474">
    <property type="entry name" value="alpha/beta-Hydrolases"/>
    <property type="match status" value="1"/>
</dbReference>
<proteinExistence type="predicted"/>
<dbReference type="InterPro" id="IPR050266">
    <property type="entry name" value="AB_hydrolase_sf"/>
</dbReference>
<name>A0AAE3VN39_9HYPH</name>
<accession>A0AAE3VN39</accession>
<evidence type="ECO:0000313" key="3">
    <source>
        <dbReference type="EMBL" id="MDQ0314992.1"/>
    </source>
</evidence>
<dbReference type="PANTHER" id="PTHR43798:SF31">
    <property type="entry name" value="AB HYDROLASE SUPERFAMILY PROTEIN YCLE"/>
    <property type="match status" value="1"/>
</dbReference>
<dbReference type="GO" id="GO:0016787">
    <property type="term" value="F:hydrolase activity"/>
    <property type="evidence" value="ECO:0007669"/>
    <property type="project" value="UniProtKB-KW"/>
</dbReference>
<reference evidence="3" key="1">
    <citation type="submission" date="2023-07" db="EMBL/GenBank/DDBJ databases">
        <title>Genomic Encyclopedia of Type Strains, Phase IV (KMG-IV): sequencing the most valuable type-strain genomes for metagenomic binning, comparative biology and taxonomic classification.</title>
        <authorList>
            <person name="Goeker M."/>
        </authorList>
    </citation>
    <scope>NUCLEOTIDE SEQUENCE</scope>
    <source>
        <strain evidence="3">DSM 21202</strain>
    </source>
</reference>
<dbReference type="PANTHER" id="PTHR43798">
    <property type="entry name" value="MONOACYLGLYCEROL LIPASE"/>
    <property type="match status" value="1"/>
</dbReference>
<dbReference type="Pfam" id="PF12697">
    <property type="entry name" value="Abhydrolase_6"/>
    <property type="match status" value="1"/>
</dbReference>
<keyword evidence="4" id="KW-1185">Reference proteome</keyword>
<dbReference type="InterPro" id="IPR029058">
    <property type="entry name" value="AB_hydrolase_fold"/>
</dbReference>
<evidence type="ECO:0000259" key="2">
    <source>
        <dbReference type="Pfam" id="PF12697"/>
    </source>
</evidence>
<dbReference type="PRINTS" id="PR00111">
    <property type="entry name" value="ABHYDROLASE"/>
</dbReference>
<keyword evidence="1" id="KW-0378">Hydrolase</keyword>
<evidence type="ECO:0000256" key="1">
    <source>
        <dbReference type="ARBA" id="ARBA00022801"/>
    </source>
</evidence>